<protein>
    <submittedName>
        <fullName evidence="2">UPF0489 protein C5orf22 like</fullName>
    </submittedName>
</protein>
<dbReference type="PANTHER" id="PTHR13225">
    <property type="entry name" value="MISEXPRESSION SUPPRESSOR OF RAS 6"/>
    <property type="match status" value="1"/>
</dbReference>
<accession>A0A9Q0N8X7</accession>
<reference evidence="2" key="1">
    <citation type="submission" date="2022-07" db="EMBL/GenBank/DDBJ databases">
        <authorList>
            <person name="Trinca V."/>
            <person name="Uliana J.V.C."/>
            <person name="Torres T.T."/>
            <person name="Ward R.J."/>
            <person name="Monesi N."/>
        </authorList>
    </citation>
    <scope>NUCLEOTIDE SEQUENCE</scope>
    <source>
        <strain evidence="2">HSMRA1968</strain>
        <tissue evidence="2">Whole embryos</tissue>
    </source>
</reference>
<sequence>MPMRCREKHKDSKRFYGYLTSRGRKLATNMSTAPKKLRKFEKIPIFIVENHNEVLEFIYRCLGSRHLPFNKNVIIHFDSHPDMTVPRNMPSEFVFHKSKLLDAVSIENWMMPACFAGHFNRLVWMKPYWAKQIDDNDYEFVIGDYCGKIRVNSMLEYFLSEGSYCHESEMMEKKLIDLKVRTLSNDFVGHSDLLSSENIYILDIDLDFFSTYNPFLRIFEKADVYQKLKEIFLYTWPKYSKHSDEISAKVRERENQLNELERVFKYVADNGSLQGMEVPEILQPVWGLINNLVTDVRENYTNVDWTLIYDAGCTWDSTELPHHRSTSQEIDALIDQFKQFLLELKLPPTIITISRSSYDDYCPVDQVEYIQDKVLDTLKEIYQDQLTNDPIFYYKDDSFEV</sequence>
<dbReference type="Proteomes" id="UP001151699">
    <property type="component" value="Chromosome A"/>
</dbReference>
<evidence type="ECO:0000256" key="1">
    <source>
        <dbReference type="ARBA" id="ARBA00007099"/>
    </source>
</evidence>
<dbReference type="Pfam" id="PF12640">
    <property type="entry name" value="UPF0489"/>
    <property type="match status" value="1"/>
</dbReference>
<dbReference type="OrthoDB" id="418142at2759"/>
<dbReference type="PANTHER" id="PTHR13225:SF3">
    <property type="entry name" value="UPF0489 PROTEIN C5ORF22"/>
    <property type="match status" value="1"/>
</dbReference>
<comment type="caution">
    <text evidence="2">The sequence shown here is derived from an EMBL/GenBank/DDBJ whole genome shotgun (WGS) entry which is preliminary data.</text>
</comment>
<dbReference type="InterPro" id="IPR024131">
    <property type="entry name" value="UPF0489"/>
</dbReference>
<name>A0A9Q0N8X7_9DIPT</name>
<evidence type="ECO:0000313" key="2">
    <source>
        <dbReference type="EMBL" id="KAJ6646031.1"/>
    </source>
</evidence>
<proteinExistence type="inferred from homology"/>
<organism evidence="2 3">
    <name type="scientific">Pseudolycoriella hygida</name>
    <dbReference type="NCBI Taxonomy" id="35572"/>
    <lineage>
        <taxon>Eukaryota</taxon>
        <taxon>Metazoa</taxon>
        <taxon>Ecdysozoa</taxon>
        <taxon>Arthropoda</taxon>
        <taxon>Hexapoda</taxon>
        <taxon>Insecta</taxon>
        <taxon>Pterygota</taxon>
        <taxon>Neoptera</taxon>
        <taxon>Endopterygota</taxon>
        <taxon>Diptera</taxon>
        <taxon>Nematocera</taxon>
        <taxon>Sciaroidea</taxon>
        <taxon>Sciaridae</taxon>
        <taxon>Pseudolycoriella</taxon>
    </lineage>
</organism>
<dbReference type="AlphaFoldDB" id="A0A9Q0N8X7"/>
<comment type="similarity">
    <text evidence="1">Belongs to the UPF0489 family.</text>
</comment>
<gene>
    <name evidence="2" type="primary">CE022</name>
    <name evidence="2" type="ORF">Bhyg_01240</name>
</gene>
<evidence type="ECO:0000313" key="3">
    <source>
        <dbReference type="Proteomes" id="UP001151699"/>
    </source>
</evidence>
<dbReference type="EMBL" id="WJQU01000001">
    <property type="protein sequence ID" value="KAJ6646031.1"/>
    <property type="molecule type" value="Genomic_DNA"/>
</dbReference>
<keyword evidence="3" id="KW-1185">Reference proteome</keyword>